<name>A0A127KMA9_9CAUD</name>
<keyword evidence="1" id="KW-0378">Hydrolase</keyword>
<dbReference type="RefSeq" id="YP_009301716.1">
    <property type="nucleotide sequence ID" value="NC_031235.1"/>
</dbReference>
<keyword evidence="1" id="KW-0255">Endonuclease</keyword>
<dbReference type="OrthoDB" id="16972at10239"/>
<reference evidence="1 2" key="1">
    <citation type="submission" date="2016-01" db="EMBL/GenBank/DDBJ databases">
        <title>The genomic content and context of auxiliary metabolic genes in marine cyanophages.</title>
        <authorList>
            <person name="Marston M.F."/>
            <person name="Martiny J.B.H."/>
            <person name="Crummett L.T."/>
        </authorList>
    </citation>
    <scope>NUCLEOTIDE SEQUENCE [LARGE SCALE GENOMIC DNA]</scope>
    <source>
        <strain evidence="1">RW_108_0702</strain>
    </source>
</reference>
<accession>A0A127KMA9</accession>
<organism evidence="1 2">
    <name type="scientific">Cyanophage S-RIM32</name>
    <dbReference type="NCBI Taxonomy" id="1278479"/>
    <lineage>
        <taxon>Viruses</taxon>
        <taxon>Duplodnaviria</taxon>
        <taxon>Heunggongvirae</taxon>
        <taxon>Uroviricota</taxon>
        <taxon>Caudoviricetes</taxon>
        <taxon>Pantevenvirales</taxon>
        <taxon>Kyanoviridae</taxon>
        <taxon>Bristolvirus</taxon>
        <taxon>Bristolvirus rhodeisland</taxon>
    </lineage>
</organism>
<evidence type="ECO:0000313" key="1">
    <source>
        <dbReference type="EMBL" id="AMO43223.1"/>
    </source>
</evidence>
<dbReference type="GO" id="GO:0003677">
    <property type="term" value="F:DNA binding"/>
    <property type="evidence" value="ECO:0007669"/>
    <property type="project" value="InterPro"/>
</dbReference>
<dbReference type="EMBL" id="KU594606">
    <property type="protein sequence ID" value="AMO43223.1"/>
    <property type="molecule type" value="Genomic_DNA"/>
</dbReference>
<evidence type="ECO:0000313" key="2">
    <source>
        <dbReference type="Proteomes" id="UP000203157"/>
    </source>
</evidence>
<protein>
    <submittedName>
        <fullName evidence="1">Type II restriction enzyme/endonuclease</fullName>
    </submittedName>
</protein>
<dbReference type="GeneID" id="29122721"/>
<proteinExistence type="predicted"/>
<dbReference type="InterPro" id="IPR019068">
    <property type="entry name" value="Restrct_endonuc_II_MjaI"/>
</dbReference>
<dbReference type="GO" id="GO:0009036">
    <property type="term" value="F:type II site-specific deoxyribonuclease activity"/>
    <property type="evidence" value="ECO:0007669"/>
    <property type="project" value="InterPro"/>
</dbReference>
<dbReference type="GO" id="GO:0009307">
    <property type="term" value="P:DNA restriction-modification system"/>
    <property type="evidence" value="ECO:0007669"/>
    <property type="project" value="InterPro"/>
</dbReference>
<keyword evidence="2" id="KW-1185">Reference proteome</keyword>
<sequence>MALLKYIGSVINLANSFSQATRPKHVGQMSELIQQFRDECDSHEVDHWEKFYDGDDKIDAAADKIWECVLAMKENLNELTKEDVRSWTKDLIINKTHSGLQIQLDVLKLCAGGQSYRLANVEEEAKGIDGFIGDEPVSIKPNTYKKTINAGKETIPYRIIYYTNGSKGVKIV</sequence>
<dbReference type="Proteomes" id="UP000203157">
    <property type="component" value="Segment"/>
</dbReference>
<dbReference type="KEGG" id="vg:29122721"/>
<dbReference type="Pfam" id="PF09568">
    <property type="entry name" value="RE_MjaI"/>
    <property type="match status" value="1"/>
</dbReference>
<keyword evidence="1" id="KW-0540">Nuclease</keyword>
<gene>
    <name evidence="1" type="ORF">R1080702_218</name>
</gene>